<protein>
    <submittedName>
        <fullName evidence="1">Uncharacterized protein</fullName>
    </submittedName>
</protein>
<name>A0A3P7VGR8_9BILA</name>
<gene>
    <name evidence="1" type="ORF">BTMF_LOCUS13816</name>
</gene>
<keyword evidence="2" id="KW-1185">Reference proteome</keyword>
<organism evidence="1 2">
    <name type="scientific">Brugia timori</name>
    <dbReference type="NCBI Taxonomy" id="42155"/>
    <lineage>
        <taxon>Eukaryota</taxon>
        <taxon>Metazoa</taxon>
        <taxon>Ecdysozoa</taxon>
        <taxon>Nematoda</taxon>
        <taxon>Chromadorea</taxon>
        <taxon>Rhabditida</taxon>
        <taxon>Spirurina</taxon>
        <taxon>Spiruromorpha</taxon>
        <taxon>Filarioidea</taxon>
        <taxon>Onchocercidae</taxon>
        <taxon>Brugia</taxon>
    </lineage>
</organism>
<evidence type="ECO:0000313" key="2">
    <source>
        <dbReference type="Proteomes" id="UP000280834"/>
    </source>
</evidence>
<proteinExistence type="predicted"/>
<dbReference type="Proteomes" id="UP000280834">
    <property type="component" value="Unassembled WGS sequence"/>
</dbReference>
<accession>A0A3P7VGR8</accession>
<dbReference type="AlphaFoldDB" id="A0A3P7VGR8"/>
<evidence type="ECO:0000313" key="1">
    <source>
        <dbReference type="EMBL" id="VDO46916.1"/>
    </source>
</evidence>
<sequence>MKVLAKPTWNDRKQVANIPKVGPLIRSMW</sequence>
<dbReference type="EMBL" id="UZAG01020495">
    <property type="protein sequence ID" value="VDO46916.1"/>
    <property type="molecule type" value="Genomic_DNA"/>
</dbReference>
<reference evidence="1 2" key="1">
    <citation type="submission" date="2018-11" db="EMBL/GenBank/DDBJ databases">
        <authorList>
            <consortium name="Pathogen Informatics"/>
        </authorList>
    </citation>
    <scope>NUCLEOTIDE SEQUENCE [LARGE SCALE GENOMIC DNA]</scope>
</reference>